<reference evidence="2" key="1">
    <citation type="journal article" date="2023" name="Mol. Phylogenet. Evol.">
        <title>Genome-scale phylogeny and comparative genomics of the fungal order Sordariales.</title>
        <authorList>
            <person name="Hensen N."/>
            <person name="Bonometti L."/>
            <person name="Westerberg I."/>
            <person name="Brannstrom I.O."/>
            <person name="Guillou S."/>
            <person name="Cros-Aarteil S."/>
            <person name="Calhoun S."/>
            <person name="Haridas S."/>
            <person name="Kuo A."/>
            <person name="Mondo S."/>
            <person name="Pangilinan J."/>
            <person name="Riley R."/>
            <person name="LaButti K."/>
            <person name="Andreopoulos B."/>
            <person name="Lipzen A."/>
            <person name="Chen C."/>
            <person name="Yan M."/>
            <person name="Daum C."/>
            <person name="Ng V."/>
            <person name="Clum A."/>
            <person name="Steindorff A."/>
            <person name="Ohm R.A."/>
            <person name="Martin F."/>
            <person name="Silar P."/>
            <person name="Natvig D.O."/>
            <person name="Lalanne C."/>
            <person name="Gautier V."/>
            <person name="Ament-Velasquez S.L."/>
            <person name="Kruys A."/>
            <person name="Hutchinson M.I."/>
            <person name="Powell A.J."/>
            <person name="Barry K."/>
            <person name="Miller A.N."/>
            <person name="Grigoriev I.V."/>
            <person name="Debuchy R."/>
            <person name="Gladieux P."/>
            <person name="Hiltunen Thoren M."/>
            <person name="Johannesson H."/>
        </authorList>
    </citation>
    <scope>NUCLEOTIDE SEQUENCE</scope>
    <source>
        <strain evidence="2">CBS 118394</strain>
    </source>
</reference>
<dbReference type="EMBL" id="JAUEDM010000001">
    <property type="protein sequence ID" value="KAK3329939.1"/>
    <property type="molecule type" value="Genomic_DNA"/>
</dbReference>
<proteinExistence type="predicted"/>
<dbReference type="Pfam" id="PF12224">
    <property type="entry name" value="Amidoligase_2"/>
    <property type="match status" value="1"/>
</dbReference>
<evidence type="ECO:0000313" key="2">
    <source>
        <dbReference type="EMBL" id="KAK3329939.1"/>
    </source>
</evidence>
<name>A0AAE0IRS5_9PEZI</name>
<dbReference type="Proteomes" id="UP001283341">
    <property type="component" value="Unassembled WGS sequence"/>
</dbReference>
<feature type="region of interest" description="Disordered" evidence="1">
    <location>
        <begin position="1"/>
        <end position="24"/>
    </location>
</feature>
<organism evidence="2 3">
    <name type="scientific">Apodospora peruviana</name>
    <dbReference type="NCBI Taxonomy" id="516989"/>
    <lineage>
        <taxon>Eukaryota</taxon>
        <taxon>Fungi</taxon>
        <taxon>Dikarya</taxon>
        <taxon>Ascomycota</taxon>
        <taxon>Pezizomycotina</taxon>
        <taxon>Sordariomycetes</taxon>
        <taxon>Sordariomycetidae</taxon>
        <taxon>Sordariales</taxon>
        <taxon>Lasiosphaeriaceae</taxon>
        <taxon>Apodospora</taxon>
    </lineage>
</organism>
<dbReference type="PANTHER" id="PTHR36847">
    <property type="entry name" value="AMIDOLIGASE ENZYME"/>
    <property type="match status" value="1"/>
</dbReference>
<keyword evidence="3" id="KW-1185">Reference proteome</keyword>
<comment type="caution">
    <text evidence="2">The sequence shown here is derived from an EMBL/GenBank/DDBJ whole genome shotgun (WGS) entry which is preliminary data.</text>
</comment>
<accession>A0AAE0IRS5</accession>
<evidence type="ECO:0000256" key="1">
    <source>
        <dbReference type="SAM" id="MobiDB-lite"/>
    </source>
</evidence>
<dbReference type="PANTHER" id="PTHR36847:SF1">
    <property type="entry name" value="AMIDOLIGASE ENZYME"/>
    <property type="match status" value="1"/>
</dbReference>
<feature type="compositionally biased region" description="Basic residues" evidence="1">
    <location>
        <begin position="1"/>
        <end position="22"/>
    </location>
</feature>
<protein>
    <submittedName>
        <fullName evidence="2">Amidoligase enzyme-domain-containing protein</fullName>
    </submittedName>
</protein>
<gene>
    <name evidence="2" type="ORF">B0H66DRAFT_542405</name>
</gene>
<dbReference type="AlphaFoldDB" id="A0AAE0IRS5"/>
<reference evidence="2" key="2">
    <citation type="submission" date="2023-06" db="EMBL/GenBank/DDBJ databases">
        <authorList>
            <consortium name="Lawrence Berkeley National Laboratory"/>
            <person name="Haridas S."/>
            <person name="Hensen N."/>
            <person name="Bonometti L."/>
            <person name="Westerberg I."/>
            <person name="Brannstrom I.O."/>
            <person name="Guillou S."/>
            <person name="Cros-Aarteil S."/>
            <person name="Calhoun S."/>
            <person name="Kuo A."/>
            <person name="Mondo S."/>
            <person name="Pangilinan J."/>
            <person name="Riley R."/>
            <person name="Labutti K."/>
            <person name="Andreopoulos B."/>
            <person name="Lipzen A."/>
            <person name="Chen C."/>
            <person name="Yanf M."/>
            <person name="Daum C."/>
            <person name="Ng V."/>
            <person name="Clum A."/>
            <person name="Steindorff A."/>
            <person name="Ohm R."/>
            <person name="Martin F."/>
            <person name="Silar P."/>
            <person name="Natvig D."/>
            <person name="Lalanne C."/>
            <person name="Gautier V."/>
            <person name="Ament-Velasquez S.L."/>
            <person name="Kruys A."/>
            <person name="Hutchinson M.I."/>
            <person name="Powell A.J."/>
            <person name="Barry K."/>
            <person name="Miller A.N."/>
            <person name="Grigoriev I.V."/>
            <person name="Debuchy R."/>
            <person name="Gladieux P."/>
            <person name="Thoren M.H."/>
            <person name="Johannesson H."/>
        </authorList>
    </citation>
    <scope>NUCLEOTIDE SEQUENCE</scope>
    <source>
        <strain evidence="2">CBS 118394</strain>
    </source>
</reference>
<dbReference type="InterPro" id="IPR022025">
    <property type="entry name" value="Amidoligase_2"/>
</dbReference>
<evidence type="ECO:0000313" key="3">
    <source>
        <dbReference type="Proteomes" id="UP001283341"/>
    </source>
</evidence>
<sequence length="392" mass="44965">MPHQEPHHHRDRRDHGHHHRHQSSVPEFRFSVEIAVLVRSRRFEHKTVEALQEEVGHRLALAGVLNYHIASGLKSENFKDWTIASSLSVQSRPREHKYGIKLVSPYMPFAWFDVWKAQIRAVLHVLNNDFETTTQHQCGTSIHIVPMAGYWHLSQAKALAKSAVYFESCLDRLMPLYRRKSVMAKSNRWNPYFGGLSPAQCLEKIEAQPSFQALAARMNWCAKESATGIALRKKDDFQHDGFRWNFINVGVLNGHSPIEYRQPPGVTESSDMIAWISLVVCFAQMSVANADTLKGTRTAQLSKLAEMIYDQAKRANVPRASLIKGLVEQADPPPAGAKHDRMVLAWPDQTNITIDDDQRLRWREKEPSIARDKYWNLVKDRTPTEPAARLRW</sequence>